<keyword evidence="2" id="KW-0812">Transmembrane</keyword>
<dbReference type="Gene3D" id="3.30.1950.10">
    <property type="entry name" value="wza like domain"/>
    <property type="match status" value="1"/>
</dbReference>
<protein>
    <submittedName>
        <fullName evidence="4">Polysaccharide biosynthesis/export family protein</fullName>
    </submittedName>
</protein>
<sequence length="311" mass="34518">MNSKYFFRRYLLLFFTISLAFGLSSCSIRKSILFKTEQNINDEAFLNAENSALNNYTIDVDDYIAMSVFTNEGEKVVDPNGDFLTTKQIASQRGNGGNANFNNNGMIESPNSALNAPIRENGDDPKKYLIKSDGTTELPLIGNVELKGLTLDQANKKLAELYSKFYQKPYVITQYTNKRVIVMGATGAEIVPLRNEHMTLLEIIALASQQGANTARNNGVPIQNDIMATNIRMVRPDPVLGFNKPSVQIVDLSTIQGLSKANLHVMPNDVIYIEPRRKSDTRNLQDLTLLVSVVSSVVSLYLLIQQISTGN</sequence>
<keyword evidence="2" id="KW-0472">Membrane</keyword>
<keyword evidence="1" id="KW-0732">Signal</keyword>
<evidence type="ECO:0000259" key="3">
    <source>
        <dbReference type="Pfam" id="PF02563"/>
    </source>
</evidence>
<name>A0AAX1N882_9BACT</name>
<dbReference type="PANTHER" id="PTHR33619">
    <property type="entry name" value="POLYSACCHARIDE EXPORT PROTEIN GFCE-RELATED"/>
    <property type="match status" value="1"/>
</dbReference>
<evidence type="ECO:0000313" key="4">
    <source>
        <dbReference type="EMBL" id="QWG02003.1"/>
    </source>
</evidence>
<keyword evidence="2" id="KW-1133">Transmembrane helix</keyword>
<dbReference type="PANTHER" id="PTHR33619:SF3">
    <property type="entry name" value="POLYSACCHARIDE EXPORT PROTEIN GFCE-RELATED"/>
    <property type="match status" value="1"/>
</dbReference>
<feature type="transmembrane region" description="Helical" evidence="2">
    <location>
        <begin position="287"/>
        <end position="304"/>
    </location>
</feature>
<evidence type="ECO:0000256" key="1">
    <source>
        <dbReference type="ARBA" id="ARBA00022729"/>
    </source>
</evidence>
<reference evidence="4 5" key="1">
    <citation type="submission" date="2021-05" db="EMBL/GenBank/DDBJ databases">
        <title>Comparative genomic studies on the polysaccharide-degrading batcterial strains of the Flammeovirga genus.</title>
        <authorList>
            <person name="Zewei F."/>
            <person name="Zheng Z."/>
            <person name="Yu L."/>
            <person name="Ruyue G."/>
            <person name="Yanhong M."/>
            <person name="Yuanyuan C."/>
            <person name="Jingyan G."/>
            <person name="Wenjun H."/>
        </authorList>
    </citation>
    <scope>NUCLEOTIDE SEQUENCE [LARGE SCALE GENOMIC DNA]</scope>
    <source>
        <strain evidence="4 5">NBRC:100898</strain>
    </source>
</reference>
<dbReference type="PROSITE" id="PS51257">
    <property type="entry name" value="PROKAR_LIPOPROTEIN"/>
    <property type="match status" value="1"/>
</dbReference>
<gene>
    <name evidence="4" type="ORF">KMW28_00005</name>
</gene>
<dbReference type="InterPro" id="IPR049712">
    <property type="entry name" value="Poly_export"/>
</dbReference>
<dbReference type="InterPro" id="IPR003715">
    <property type="entry name" value="Poly_export_N"/>
</dbReference>
<dbReference type="AlphaFoldDB" id="A0AAX1N882"/>
<dbReference type="GO" id="GO:0015159">
    <property type="term" value="F:polysaccharide transmembrane transporter activity"/>
    <property type="evidence" value="ECO:0007669"/>
    <property type="project" value="InterPro"/>
</dbReference>
<dbReference type="Pfam" id="PF02563">
    <property type="entry name" value="Poly_export"/>
    <property type="match status" value="1"/>
</dbReference>
<dbReference type="Proteomes" id="UP000678679">
    <property type="component" value="Chromosome 1"/>
</dbReference>
<evidence type="ECO:0000256" key="2">
    <source>
        <dbReference type="SAM" id="Phobius"/>
    </source>
</evidence>
<feature type="domain" description="Polysaccharide export protein N-terminal" evidence="3">
    <location>
        <begin position="54"/>
        <end position="171"/>
    </location>
</feature>
<dbReference type="KEGG" id="fya:KMW28_00005"/>
<keyword evidence="5" id="KW-1185">Reference proteome</keyword>
<accession>A0AAX1N882</accession>
<proteinExistence type="predicted"/>
<dbReference type="RefSeq" id="WP_169665706.1">
    <property type="nucleotide sequence ID" value="NZ_CP076132.1"/>
</dbReference>
<organism evidence="4 5">
    <name type="scientific">Flammeovirga yaeyamensis</name>
    <dbReference type="NCBI Taxonomy" id="367791"/>
    <lineage>
        <taxon>Bacteria</taxon>
        <taxon>Pseudomonadati</taxon>
        <taxon>Bacteroidota</taxon>
        <taxon>Cytophagia</taxon>
        <taxon>Cytophagales</taxon>
        <taxon>Flammeovirgaceae</taxon>
        <taxon>Flammeovirga</taxon>
    </lineage>
</organism>
<dbReference type="EMBL" id="CP076132">
    <property type="protein sequence ID" value="QWG02003.1"/>
    <property type="molecule type" value="Genomic_DNA"/>
</dbReference>
<evidence type="ECO:0000313" key="5">
    <source>
        <dbReference type="Proteomes" id="UP000678679"/>
    </source>
</evidence>